<keyword evidence="3" id="KW-1185">Reference proteome</keyword>
<protein>
    <submittedName>
        <fullName evidence="2">Uncharacterized protein</fullName>
    </submittedName>
</protein>
<reference evidence="2" key="1">
    <citation type="submission" date="2020-10" db="EMBL/GenBank/DDBJ databases">
        <authorList>
            <person name="Han B."/>
            <person name="Lu T."/>
            <person name="Zhao Q."/>
            <person name="Huang X."/>
            <person name="Zhao Y."/>
        </authorList>
    </citation>
    <scope>NUCLEOTIDE SEQUENCE</scope>
</reference>
<evidence type="ECO:0000256" key="1">
    <source>
        <dbReference type="SAM" id="MobiDB-lite"/>
    </source>
</evidence>
<dbReference type="AlphaFoldDB" id="A0A811QMT8"/>
<evidence type="ECO:0000313" key="2">
    <source>
        <dbReference type="EMBL" id="CAD6259758.1"/>
    </source>
</evidence>
<gene>
    <name evidence="2" type="ORF">NCGR_LOCUS43195</name>
</gene>
<comment type="caution">
    <text evidence="2">The sequence shown here is derived from an EMBL/GenBank/DDBJ whole genome shotgun (WGS) entry which is preliminary data.</text>
</comment>
<proteinExistence type="predicted"/>
<evidence type="ECO:0000313" key="3">
    <source>
        <dbReference type="Proteomes" id="UP000604825"/>
    </source>
</evidence>
<dbReference type="Proteomes" id="UP000604825">
    <property type="component" value="Unassembled WGS sequence"/>
</dbReference>
<sequence length="111" mass="11672">MSAAHSSGASGSTWTSTRSIAGSAPSYDELFGFAPPQPPKAMPSLDNTFDSFKDPAASTALPPPKPKHSSMPVFDKPVYDNDILSLDSDDTRMGLMADGAMDALSIVVSRH</sequence>
<feature type="region of interest" description="Disordered" evidence="1">
    <location>
        <begin position="27"/>
        <end position="74"/>
    </location>
</feature>
<dbReference type="EMBL" id="CAJGYO010000011">
    <property type="protein sequence ID" value="CAD6259758.1"/>
    <property type="molecule type" value="Genomic_DNA"/>
</dbReference>
<accession>A0A811QMT8</accession>
<organism evidence="2 3">
    <name type="scientific">Miscanthus lutarioriparius</name>
    <dbReference type="NCBI Taxonomy" id="422564"/>
    <lineage>
        <taxon>Eukaryota</taxon>
        <taxon>Viridiplantae</taxon>
        <taxon>Streptophyta</taxon>
        <taxon>Embryophyta</taxon>
        <taxon>Tracheophyta</taxon>
        <taxon>Spermatophyta</taxon>
        <taxon>Magnoliopsida</taxon>
        <taxon>Liliopsida</taxon>
        <taxon>Poales</taxon>
        <taxon>Poaceae</taxon>
        <taxon>PACMAD clade</taxon>
        <taxon>Panicoideae</taxon>
        <taxon>Andropogonodae</taxon>
        <taxon>Andropogoneae</taxon>
        <taxon>Saccharinae</taxon>
        <taxon>Miscanthus</taxon>
    </lineage>
</organism>
<name>A0A811QMT8_9POAL</name>